<dbReference type="CDD" id="cd16442">
    <property type="entry name" value="BPL"/>
    <property type="match status" value="1"/>
</dbReference>
<dbReference type="eggNOG" id="COG0340">
    <property type="taxonomic scope" value="Bacteria"/>
</dbReference>
<dbReference type="HAMAP" id="MF_00978">
    <property type="entry name" value="Bifunct_BirA"/>
    <property type="match status" value="1"/>
</dbReference>
<evidence type="ECO:0000259" key="6">
    <source>
        <dbReference type="PROSITE" id="PS51733"/>
    </source>
</evidence>
<reference evidence="7 8" key="1">
    <citation type="journal article" date="2009" name="PLoS ONE">
        <title>Genome analysis of the anaerobic thermohalophilic bacterium Halothermothrix orenii.</title>
        <authorList>
            <person name="Mavromatis K."/>
            <person name="Ivanova N."/>
            <person name="Anderson I."/>
            <person name="Lykidis A."/>
            <person name="Hooper S.D."/>
            <person name="Sun H."/>
            <person name="Kunin V."/>
            <person name="Lapidus A."/>
            <person name="Hugenholtz P."/>
            <person name="Patel B."/>
            <person name="Kyrpides N.C."/>
        </authorList>
    </citation>
    <scope>NUCLEOTIDE SEQUENCE [LARGE SCALE GENOMIC DNA]</scope>
    <source>
        <strain evidence="8">H 168 / OCM 544 / DSM 9562</strain>
    </source>
</reference>
<dbReference type="InterPro" id="IPR004143">
    <property type="entry name" value="BPL_LPL_catalytic"/>
</dbReference>
<comment type="catalytic activity">
    <reaction evidence="5">
        <text>biotin + L-lysyl-[protein] + ATP = N(6)-biotinyl-L-lysyl-[protein] + AMP + diphosphate + H(+)</text>
        <dbReference type="Rhea" id="RHEA:11756"/>
        <dbReference type="Rhea" id="RHEA-COMP:9752"/>
        <dbReference type="Rhea" id="RHEA-COMP:10505"/>
        <dbReference type="ChEBI" id="CHEBI:15378"/>
        <dbReference type="ChEBI" id="CHEBI:29969"/>
        <dbReference type="ChEBI" id="CHEBI:30616"/>
        <dbReference type="ChEBI" id="CHEBI:33019"/>
        <dbReference type="ChEBI" id="CHEBI:57586"/>
        <dbReference type="ChEBI" id="CHEBI:83144"/>
        <dbReference type="ChEBI" id="CHEBI:456215"/>
        <dbReference type="EC" id="6.3.4.15"/>
    </reaction>
</comment>
<evidence type="ECO:0000313" key="8">
    <source>
        <dbReference type="Proteomes" id="UP000000719"/>
    </source>
</evidence>
<dbReference type="InterPro" id="IPR036388">
    <property type="entry name" value="WH-like_DNA-bd_sf"/>
</dbReference>
<dbReference type="InterPro" id="IPR004408">
    <property type="entry name" value="Biotin_CoA_COase_ligase"/>
</dbReference>
<dbReference type="PANTHER" id="PTHR12835">
    <property type="entry name" value="BIOTIN PROTEIN LIGASE"/>
    <property type="match status" value="1"/>
</dbReference>
<dbReference type="InterPro" id="IPR045864">
    <property type="entry name" value="aa-tRNA-synth_II/BPL/LPL"/>
</dbReference>
<dbReference type="Gene3D" id="3.30.930.10">
    <property type="entry name" value="Bira Bifunctional Protein, Domain 2"/>
    <property type="match status" value="1"/>
</dbReference>
<evidence type="ECO:0000313" key="7">
    <source>
        <dbReference type="EMBL" id="ACL68827.1"/>
    </source>
</evidence>
<dbReference type="GO" id="GO:0016740">
    <property type="term" value="F:transferase activity"/>
    <property type="evidence" value="ECO:0007669"/>
    <property type="project" value="UniProtKB-ARBA"/>
</dbReference>
<dbReference type="NCBIfam" id="TIGR00121">
    <property type="entry name" value="birA_ligase"/>
    <property type="match status" value="1"/>
</dbReference>
<dbReference type="PROSITE" id="PS51733">
    <property type="entry name" value="BPL_LPL_CATALYTIC"/>
    <property type="match status" value="1"/>
</dbReference>
<keyword evidence="5" id="KW-0678">Repressor</keyword>
<keyword evidence="1 5" id="KW-0436">Ligase</keyword>
<sequence>MELNKKEIELVKILHNNNGKFISGENISDTLGVSRTAVWKYIKNLRKKGYIIESVPRRGYHLVEVPDKITVTEVLAGLKTNLIGKEVRVFSSIDSTNNKARELAKGGASGGTIVIAEEQTGGKGRLGRKWYSPPYTGLWFSVIVRPHLPSNRAPFLTIITSLVVKKAINKLGIEVLIKWPNDILIRGKKVCGILSEIMATPDVINTAIIGIGINVNQDSFPSKIPLATSLKQVCGHNVNRIELLQDILMEFENYYNRLKDGCYRDLVTEWKNSMDILGKEVDIVAGNEIISGKVVSISRRGELVLIDPDGNKHLFWAGDVTLRQKD</sequence>
<feature type="binding site" evidence="5">
    <location>
        <position position="119"/>
    </location>
    <ligand>
        <name>biotin</name>
        <dbReference type="ChEBI" id="CHEBI:57586"/>
    </ligand>
</feature>
<keyword evidence="3 5" id="KW-0067">ATP-binding</keyword>
<comment type="similarity">
    <text evidence="5">Belongs to the biotin--protein ligase family.</text>
</comment>
<dbReference type="Pfam" id="PF03099">
    <property type="entry name" value="BPL_LplA_LipB"/>
    <property type="match status" value="1"/>
</dbReference>
<feature type="DNA-binding region" description="H-T-H motif" evidence="5">
    <location>
        <begin position="24"/>
        <end position="43"/>
    </location>
</feature>
<gene>
    <name evidence="5" type="primary">birA</name>
    <name evidence="7" type="ordered locus">Hore_00660</name>
</gene>
<dbReference type="InterPro" id="IPR003142">
    <property type="entry name" value="BPL_C"/>
</dbReference>
<comment type="caution">
    <text evidence="5">Lacks conserved residue(s) required for the propagation of feature annotation.</text>
</comment>
<dbReference type="InterPro" id="IPR030855">
    <property type="entry name" value="Bifunct_BirA"/>
</dbReference>
<keyword evidence="5" id="KW-0804">Transcription</keyword>
<dbReference type="AlphaFoldDB" id="B8D073"/>
<evidence type="ECO:0000256" key="1">
    <source>
        <dbReference type="ARBA" id="ARBA00022598"/>
    </source>
</evidence>
<feature type="domain" description="BPL/LPL catalytic" evidence="6">
    <location>
        <begin position="72"/>
        <end position="259"/>
    </location>
</feature>
<keyword evidence="2 5" id="KW-0547">Nucleotide-binding</keyword>
<evidence type="ECO:0000256" key="5">
    <source>
        <dbReference type="HAMAP-Rule" id="MF_00978"/>
    </source>
</evidence>
<comment type="function">
    <text evidence="5">Acts both as a biotin--[acetyl-CoA-carboxylase] ligase and a repressor.</text>
</comment>
<dbReference type="PANTHER" id="PTHR12835:SF5">
    <property type="entry name" value="BIOTIN--PROTEIN LIGASE"/>
    <property type="match status" value="1"/>
</dbReference>
<dbReference type="InterPro" id="IPR036390">
    <property type="entry name" value="WH_DNA-bd_sf"/>
</dbReference>
<evidence type="ECO:0000256" key="2">
    <source>
        <dbReference type="ARBA" id="ARBA00022741"/>
    </source>
</evidence>
<dbReference type="STRING" id="373903.Hore_00660"/>
<dbReference type="Pfam" id="PF08279">
    <property type="entry name" value="HTH_11"/>
    <property type="match status" value="1"/>
</dbReference>
<name>B8D073_HALOH</name>
<dbReference type="SUPFAM" id="SSF50037">
    <property type="entry name" value="C-terminal domain of transcriptional repressors"/>
    <property type="match status" value="1"/>
</dbReference>
<keyword evidence="5" id="KW-0805">Transcription regulation</keyword>
<keyword evidence="5" id="KW-0238">DNA-binding</keyword>
<dbReference type="GO" id="GO:0003677">
    <property type="term" value="F:DNA binding"/>
    <property type="evidence" value="ECO:0007669"/>
    <property type="project" value="UniProtKB-UniRule"/>
</dbReference>
<dbReference type="OrthoDB" id="9807064at2"/>
<dbReference type="GO" id="GO:0009249">
    <property type="term" value="P:protein lipoylation"/>
    <property type="evidence" value="ECO:0007669"/>
    <property type="project" value="UniProtKB-ARBA"/>
</dbReference>
<proteinExistence type="inferred from homology"/>
<feature type="binding site" evidence="5">
    <location>
        <position position="189"/>
    </location>
    <ligand>
        <name>biotin</name>
        <dbReference type="ChEBI" id="CHEBI:57586"/>
    </ligand>
</feature>
<dbReference type="EMBL" id="CP001098">
    <property type="protein sequence ID" value="ACL68827.1"/>
    <property type="molecule type" value="Genomic_DNA"/>
</dbReference>
<dbReference type="KEGG" id="hor:Hore_00660"/>
<organism evidence="7 8">
    <name type="scientific">Halothermothrix orenii (strain H 168 / OCM 544 / DSM 9562)</name>
    <dbReference type="NCBI Taxonomy" id="373903"/>
    <lineage>
        <taxon>Bacteria</taxon>
        <taxon>Bacillati</taxon>
        <taxon>Bacillota</taxon>
        <taxon>Clostridia</taxon>
        <taxon>Halanaerobiales</taxon>
        <taxon>Halothermotrichaceae</taxon>
        <taxon>Halothermothrix</taxon>
    </lineage>
</organism>
<dbReference type="InterPro" id="IPR013196">
    <property type="entry name" value="HTH_11"/>
</dbReference>
<dbReference type="eggNOG" id="COG1654">
    <property type="taxonomic scope" value="Bacteria"/>
</dbReference>
<dbReference type="Gene3D" id="2.30.30.100">
    <property type="match status" value="1"/>
</dbReference>
<feature type="binding site" evidence="5">
    <location>
        <begin position="95"/>
        <end position="97"/>
    </location>
    <ligand>
        <name>biotin</name>
        <dbReference type="ChEBI" id="CHEBI:57586"/>
    </ligand>
</feature>
<dbReference type="EC" id="6.3.4.15" evidence="5"/>
<dbReference type="InterPro" id="IPR008988">
    <property type="entry name" value="Transcriptional_repressor_C"/>
</dbReference>
<accession>B8D073</accession>
<dbReference type="GO" id="GO:0005737">
    <property type="term" value="C:cytoplasm"/>
    <property type="evidence" value="ECO:0007669"/>
    <property type="project" value="TreeGrafter"/>
</dbReference>
<dbReference type="GO" id="GO:0005524">
    <property type="term" value="F:ATP binding"/>
    <property type="evidence" value="ECO:0007669"/>
    <property type="project" value="UniProtKB-UniRule"/>
</dbReference>
<dbReference type="Gene3D" id="1.10.10.10">
    <property type="entry name" value="Winged helix-like DNA-binding domain superfamily/Winged helix DNA-binding domain"/>
    <property type="match status" value="1"/>
</dbReference>
<dbReference type="HOGENOM" id="CLU_051096_0_0_9"/>
<dbReference type="SUPFAM" id="SSF46785">
    <property type="entry name" value="Winged helix' DNA-binding domain"/>
    <property type="match status" value="1"/>
</dbReference>
<evidence type="ECO:0000256" key="4">
    <source>
        <dbReference type="ARBA" id="ARBA00023267"/>
    </source>
</evidence>
<dbReference type="Pfam" id="PF02237">
    <property type="entry name" value="BPL_C"/>
    <property type="match status" value="1"/>
</dbReference>
<dbReference type="GO" id="GO:0006355">
    <property type="term" value="P:regulation of DNA-templated transcription"/>
    <property type="evidence" value="ECO:0007669"/>
    <property type="project" value="UniProtKB-UniRule"/>
</dbReference>
<dbReference type="GO" id="GO:0004077">
    <property type="term" value="F:biotin--[biotin carboxyl-carrier protein] ligase activity"/>
    <property type="evidence" value="ECO:0007669"/>
    <property type="project" value="UniProtKB-UniRule"/>
</dbReference>
<dbReference type="Proteomes" id="UP000000719">
    <property type="component" value="Chromosome"/>
</dbReference>
<dbReference type="SUPFAM" id="SSF55681">
    <property type="entry name" value="Class II aaRS and biotin synthetases"/>
    <property type="match status" value="1"/>
</dbReference>
<protein>
    <recommendedName>
        <fullName evidence="5">Bifunctional ligase/repressor BirA</fullName>
    </recommendedName>
    <alternativeName>
        <fullName evidence="5">Biotin--[acetyl-CoA-carboxylase] ligase</fullName>
        <ecNumber evidence="5">6.3.4.15</ecNumber>
    </alternativeName>
    <alternativeName>
        <fullName evidence="5">Biotin--protein ligase</fullName>
    </alternativeName>
    <alternativeName>
        <fullName evidence="5">Biotin-[acetyl-CoA carboxylase] synthetase</fullName>
    </alternativeName>
</protein>
<keyword evidence="8" id="KW-1185">Reference proteome</keyword>
<evidence type="ECO:0000256" key="3">
    <source>
        <dbReference type="ARBA" id="ARBA00022840"/>
    </source>
</evidence>
<keyword evidence="4 5" id="KW-0092">Biotin</keyword>